<evidence type="ECO:0000256" key="7">
    <source>
        <dbReference type="ARBA" id="ARBA00023163"/>
    </source>
</evidence>
<dbReference type="PANTHER" id="PTHR10593:SF188">
    <property type="entry name" value="ZINC FINGER PROTEIN GAI-ASSOCIATED FACTOR 1"/>
    <property type="match status" value="1"/>
</dbReference>
<feature type="region of interest" description="Disordered" evidence="9">
    <location>
        <begin position="191"/>
        <end position="236"/>
    </location>
</feature>
<keyword evidence="12" id="KW-1185">Reference proteome</keyword>
<dbReference type="Gene3D" id="3.30.160.60">
    <property type="entry name" value="Classic Zinc Finger"/>
    <property type="match status" value="2"/>
</dbReference>
<dbReference type="InterPro" id="IPR031140">
    <property type="entry name" value="IDD1-16"/>
</dbReference>
<dbReference type="EMBL" id="CACTIH010001882">
    <property type="protein sequence ID" value="CAA2967430.1"/>
    <property type="molecule type" value="Genomic_DNA"/>
</dbReference>
<dbReference type="SUPFAM" id="SSF57667">
    <property type="entry name" value="beta-beta-alpha zinc fingers"/>
    <property type="match status" value="1"/>
</dbReference>
<comment type="caution">
    <text evidence="11">The sequence shown here is derived from an EMBL/GenBank/DDBJ whole genome shotgun (WGS) entry which is preliminary data.</text>
</comment>
<organism evidence="11 12">
    <name type="scientific">Olea europaea subsp. europaea</name>
    <dbReference type="NCBI Taxonomy" id="158383"/>
    <lineage>
        <taxon>Eukaryota</taxon>
        <taxon>Viridiplantae</taxon>
        <taxon>Streptophyta</taxon>
        <taxon>Embryophyta</taxon>
        <taxon>Tracheophyta</taxon>
        <taxon>Spermatophyta</taxon>
        <taxon>Magnoliopsida</taxon>
        <taxon>eudicotyledons</taxon>
        <taxon>Gunneridae</taxon>
        <taxon>Pentapetalae</taxon>
        <taxon>asterids</taxon>
        <taxon>lamiids</taxon>
        <taxon>Lamiales</taxon>
        <taxon>Oleaceae</taxon>
        <taxon>Oleeae</taxon>
        <taxon>Olea</taxon>
    </lineage>
</organism>
<reference evidence="11 12" key="1">
    <citation type="submission" date="2019-12" db="EMBL/GenBank/DDBJ databases">
        <authorList>
            <person name="Alioto T."/>
            <person name="Alioto T."/>
            <person name="Gomez Garrido J."/>
        </authorList>
    </citation>
    <scope>NUCLEOTIDE SEQUENCE [LARGE SCALE GENOMIC DNA]</scope>
</reference>
<dbReference type="GO" id="GO:0003700">
    <property type="term" value="F:DNA-binding transcription factor activity"/>
    <property type="evidence" value="ECO:0007669"/>
    <property type="project" value="TreeGrafter"/>
</dbReference>
<proteinExistence type="predicted"/>
<dbReference type="Pfam" id="PF22992">
    <property type="entry name" value="C2CH-4th_BIRD-IDD"/>
    <property type="match status" value="1"/>
</dbReference>
<dbReference type="FunFam" id="3.30.160.60:FF:000554">
    <property type="entry name" value="protein indeterminate-domain 12-like"/>
    <property type="match status" value="1"/>
</dbReference>
<dbReference type="InterPro" id="IPR055187">
    <property type="entry name" value="C2CH-3rd_BIRD-IDD"/>
</dbReference>
<dbReference type="Pfam" id="PF22995">
    <property type="entry name" value="C2CH-3rd_BIRD-IDD"/>
    <property type="match status" value="1"/>
</dbReference>
<dbReference type="PROSITE" id="PS50157">
    <property type="entry name" value="ZINC_FINGER_C2H2_2"/>
    <property type="match status" value="1"/>
</dbReference>
<feature type="region of interest" description="Disordered" evidence="9">
    <location>
        <begin position="1"/>
        <end position="35"/>
    </location>
</feature>
<evidence type="ECO:0000259" key="10">
    <source>
        <dbReference type="PROSITE" id="PS50157"/>
    </source>
</evidence>
<dbReference type="GO" id="GO:0003677">
    <property type="term" value="F:DNA binding"/>
    <property type="evidence" value="ECO:0007669"/>
    <property type="project" value="UniProtKB-KW"/>
</dbReference>
<keyword evidence="5" id="KW-0805">Transcription regulation</keyword>
<dbReference type="InterPro" id="IPR055186">
    <property type="entry name" value="C2H2-2nd_BIRD-IDD"/>
</dbReference>
<gene>
    <name evidence="11" type="ORF">OLEA9_A007683</name>
</gene>
<evidence type="ECO:0000256" key="3">
    <source>
        <dbReference type="ARBA" id="ARBA00022771"/>
    </source>
</evidence>
<sequence>MNNSTASVDSFSGNQTAPPKLTAKKKRNLPGMPDPDAEVIALSPRTLLATNRFVCEICNKGFQRDQNLQLHRRGHNLPWKLRQRSSKEVKKRVYVCPEPGCIHHSPSRALGDLTGIKKHFCRKHGEKKWKCEKCSKNYAVQSDWKAHSKICGSREYKCDCGTLFLRRDSFMTHVGFCDALGGKTAKKNTALVPSSADEDPKIQTVMPSPPPQEVAAPSQPPVAPPPQASSPSATAVASSVLPLQNLELPESSSYNSTTTRIFEETPTVSDSAANYSSNSLSSSNGSTNSNVFSSLFASSTSSGSLQSKATRFPGLFETMARPKQTFDIALCPSSEPISLCLAMNQGSAILKTAEQDGRQYARPLQPAMSATALLQKAAQVGVAASNVSVLRGLGLVSSLSPSSEPQRWHRQEIESEGASLASDLGLGLGLAYDGGSALTELMLGTPSVFGPKHATLDLLGLGMAARGGPTGGLSAIMKSINDGLDVAATAAAFGDGEFSGKDMGRS</sequence>
<dbReference type="GO" id="GO:0008270">
    <property type="term" value="F:zinc ion binding"/>
    <property type="evidence" value="ECO:0007669"/>
    <property type="project" value="UniProtKB-KW"/>
</dbReference>
<evidence type="ECO:0000313" key="11">
    <source>
        <dbReference type="EMBL" id="CAA2967430.1"/>
    </source>
</evidence>
<evidence type="ECO:0000256" key="1">
    <source>
        <dbReference type="ARBA" id="ARBA00022723"/>
    </source>
</evidence>
<dbReference type="AlphaFoldDB" id="A0A8S0QKR4"/>
<dbReference type="OrthoDB" id="6354171at2759"/>
<dbReference type="Pfam" id="PF00096">
    <property type="entry name" value="zf-C2H2"/>
    <property type="match status" value="1"/>
</dbReference>
<dbReference type="Gramene" id="OE9A007683T1">
    <property type="protein sequence ID" value="OE9A007683C1"/>
    <property type="gene ID" value="OE9A007683"/>
</dbReference>
<keyword evidence="1" id="KW-0479">Metal-binding</keyword>
<evidence type="ECO:0000256" key="9">
    <source>
        <dbReference type="SAM" id="MobiDB-lite"/>
    </source>
</evidence>
<dbReference type="GO" id="GO:0005634">
    <property type="term" value="C:nucleus"/>
    <property type="evidence" value="ECO:0007669"/>
    <property type="project" value="TreeGrafter"/>
</dbReference>
<dbReference type="FunFam" id="3.30.160.60:FF:000131">
    <property type="entry name" value="protein indeterminate-domain 5, chloroplastic-like"/>
    <property type="match status" value="1"/>
</dbReference>
<dbReference type="InterPro" id="IPR013087">
    <property type="entry name" value="Znf_C2H2_type"/>
</dbReference>
<evidence type="ECO:0000256" key="6">
    <source>
        <dbReference type="ARBA" id="ARBA00023125"/>
    </source>
</evidence>
<dbReference type="Proteomes" id="UP000594638">
    <property type="component" value="Unassembled WGS sequence"/>
</dbReference>
<dbReference type="PANTHER" id="PTHR10593">
    <property type="entry name" value="SERINE/THREONINE-PROTEIN KINASE RIO"/>
    <property type="match status" value="1"/>
</dbReference>
<feature type="compositionally biased region" description="Polar residues" evidence="9">
    <location>
        <begin position="1"/>
        <end position="17"/>
    </location>
</feature>
<evidence type="ECO:0000256" key="8">
    <source>
        <dbReference type="PROSITE-ProRule" id="PRU00042"/>
    </source>
</evidence>
<keyword evidence="2" id="KW-0677">Repeat</keyword>
<dbReference type="InterPro" id="IPR055185">
    <property type="entry name" value="C2CH-4th_BIRD-IDD"/>
</dbReference>
<protein>
    <submittedName>
        <fullName evidence="11">Indeterminate-domain 2-like</fullName>
    </submittedName>
</protein>
<keyword evidence="6" id="KW-0238">DNA-binding</keyword>
<dbReference type="Pfam" id="PF22996">
    <property type="entry name" value="C2H2-2nd_BIRD-IDD"/>
    <property type="match status" value="1"/>
</dbReference>
<keyword evidence="3 8" id="KW-0863">Zinc-finger</keyword>
<evidence type="ECO:0000256" key="5">
    <source>
        <dbReference type="ARBA" id="ARBA00023015"/>
    </source>
</evidence>
<keyword evidence="4" id="KW-0862">Zinc</keyword>
<evidence type="ECO:0000256" key="4">
    <source>
        <dbReference type="ARBA" id="ARBA00022833"/>
    </source>
</evidence>
<dbReference type="SMART" id="SM00355">
    <property type="entry name" value="ZnF_C2H2"/>
    <property type="match status" value="3"/>
</dbReference>
<evidence type="ECO:0000256" key="2">
    <source>
        <dbReference type="ARBA" id="ARBA00022737"/>
    </source>
</evidence>
<name>A0A8S0QKR4_OLEEU</name>
<evidence type="ECO:0000313" key="12">
    <source>
        <dbReference type="Proteomes" id="UP000594638"/>
    </source>
</evidence>
<dbReference type="InterPro" id="IPR036236">
    <property type="entry name" value="Znf_C2H2_sf"/>
</dbReference>
<accession>A0A8S0QKR4</accession>
<dbReference type="PROSITE" id="PS00028">
    <property type="entry name" value="ZINC_FINGER_C2H2_1"/>
    <property type="match status" value="1"/>
</dbReference>
<feature type="domain" description="C2H2-type" evidence="10">
    <location>
        <begin position="53"/>
        <end position="75"/>
    </location>
</feature>
<keyword evidence="7" id="KW-0804">Transcription</keyword>
<feature type="compositionally biased region" description="Pro residues" evidence="9">
    <location>
        <begin position="207"/>
        <end position="228"/>
    </location>
</feature>